<dbReference type="AlphaFoldDB" id="A0AAV1TXP4"/>
<keyword evidence="2" id="KW-0472">Membrane</keyword>
<evidence type="ECO:0008006" key="5">
    <source>
        <dbReference type="Google" id="ProtNLM"/>
    </source>
</evidence>
<feature type="transmembrane region" description="Helical" evidence="2">
    <location>
        <begin position="274"/>
        <end position="292"/>
    </location>
</feature>
<feature type="transmembrane region" description="Helical" evidence="2">
    <location>
        <begin position="167"/>
        <end position="187"/>
    </location>
</feature>
<organism evidence="3 4">
    <name type="scientific">Peronospora matthiolae</name>
    <dbReference type="NCBI Taxonomy" id="2874970"/>
    <lineage>
        <taxon>Eukaryota</taxon>
        <taxon>Sar</taxon>
        <taxon>Stramenopiles</taxon>
        <taxon>Oomycota</taxon>
        <taxon>Peronosporomycetes</taxon>
        <taxon>Peronosporales</taxon>
        <taxon>Peronosporaceae</taxon>
        <taxon>Peronospora</taxon>
    </lineage>
</organism>
<feature type="transmembrane region" description="Helical" evidence="2">
    <location>
        <begin position="222"/>
        <end position="239"/>
    </location>
</feature>
<keyword evidence="2" id="KW-0812">Transmembrane</keyword>
<evidence type="ECO:0000313" key="4">
    <source>
        <dbReference type="Proteomes" id="UP001162060"/>
    </source>
</evidence>
<evidence type="ECO:0000256" key="1">
    <source>
        <dbReference type="SAM" id="MobiDB-lite"/>
    </source>
</evidence>
<protein>
    <recommendedName>
        <fullName evidence="5">F-box domain-containing protein</fullName>
    </recommendedName>
</protein>
<gene>
    <name evidence="3" type="ORF">PM001_LOCUS12351</name>
</gene>
<comment type="caution">
    <text evidence="3">The sequence shown here is derived from an EMBL/GenBank/DDBJ whole genome shotgun (WGS) entry which is preliminary data.</text>
</comment>
<feature type="transmembrane region" description="Helical" evidence="2">
    <location>
        <begin position="246"/>
        <end position="268"/>
    </location>
</feature>
<name>A0AAV1TXP4_9STRA</name>
<evidence type="ECO:0000313" key="3">
    <source>
        <dbReference type="EMBL" id="CAK7927201.1"/>
    </source>
</evidence>
<dbReference type="Proteomes" id="UP001162060">
    <property type="component" value="Unassembled WGS sequence"/>
</dbReference>
<dbReference type="InterPro" id="IPR036047">
    <property type="entry name" value="F-box-like_dom_sf"/>
</dbReference>
<reference evidence="3" key="1">
    <citation type="submission" date="2024-01" db="EMBL/GenBank/DDBJ databases">
        <authorList>
            <person name="Webb A."/>
        </authorList>
    </citation>
    <scope>NUCLEOTIDE SEQUENCE</scope>
    <source>
        <strain evidence="3">Pm1</strain>
    </source>
</reference>
<sequence>MKPLSSTEPFRLSQTFSQTDSQPVVSPRLPLEPHMSSTVEDARLRNLNKRVKLQSKRLRHLWPRIVAFLGPLDVVVVGSTCRQLHRLLDSDRVWQARYDRVVQDQVTRLLVPHLETRFDADLPVKEKLRRVIRARRVHDPANVLQRRLREAERKAFRAKLQQRTMRNVVWMNVPLVLAVCCLSVWSYTTATSKSDYLSKTTATQLRGAGHGSSARVYPVKKFVLVTDLLLLIAVMVLSVGDLVGKALYTVGMLLAMETVIMLVEIVAWSSPVQVAHAFLVLLALIFNAVLAAKEKKDYARKLAAFLPSYESKR</sequence>
<accession>A0AAV1TXP4</accession>
<keyword evidence="2" id="KW-1133">Transmembrane helix</keyword>
<evidence type="ECO:0000256" key="2">
    <source>
        <dbReference type="SAM" id="Phobius"/>
    </source>
</evidence>
<feature type="compositionally biased region" description="Polar residues" evidence="1">
    <location>
        <begin position="1"/>
        <end position="24"/>
    </location>
</feature>
<dbReference type="EMBL" id="CAKLBY020000109">
    <property type="protein sequence ID" value="CAK7927201.1"/>
    <property type="molecule type" value="Genomic_DNA"/>
</dbReference>
<feature type="region of interest" description="Disordered" evidence="1">
    <location>
        <begin position="1"/>
        <end position="32"/>
    </location>
</feature>
<proteinExistence type="predicted"/>
<dbReference type="SUPFAM" id="SSF81383">
    <property type="entry name" value="F-box domain"/>
    <property type="match status" value="1"/>
</dbReference>